<evidence type="ECO:0000256" key="6">
    <source>
        <dbReference type="ARBA" id="ARBA00023002"/>
    </source>
</evidence>
<keyword evidence="4" id="KW-0479">Metal-binding</keyword>
<dbReference type="InterPro" id="IPR008333">
    <property type="entry name" value="Cbr1-like_FAD-bd_dom"/>
</dbReference>
<keyword evidence="12" id="KW-1185">Reference proteome</keyword>
<evidence type="ECO:0000256" key="7">
    <source>
        <dbReference type="ARBA" id="ARBA00023004"/>
    </source>
</evidence>
<dbReference type="SUPFAM" id="SSF63380">
    <property type="entry name" value="Riboflavin synthase domain-like"/>
    <property type="match status" value="1"/>
</dbReference>
<evidence type="ECO:0000256" key="1">
    <source>
        <dbReference type="ARBA" id="ARBA00001974"/>
    </source>
</evidence>
<dbReference type="OrthoDB" id="9796486at2"/>
<dbReference type="InterPro" id="IPR017938">
    <property type="entry name" value="Riboflavin_synthase-like_b-brl"/>
</dbReference>
<evidence type="ECO:0000256" key="5">
    <source>
        <dbReference type="ARBA" id="ARBA00022827"/>
    </source>
</evidence>
<accession>A0A543HUY1</accession>
<evidence type="ECO:0000256" key="2">
    <source>
        <dbReference type="ARBA" id="ARBA00022630"/>
    </source>
</evidence>
<dbReference type="SUPFAM" id="SSF52343">
    <property type="entry name" value="Ferredoxin reductase-like, C-terminal NADP-linked domain"/>
    <property type="match status" value="1"/>
</dbReference>
<dbReference type="EMBL" id="VFPM01000002">
    <property type="protein sequence ID" value="TQM62161.1"/>
    <property type="molecule type" value="Genomic_DNA"/>
</dbReference>
<dbReference type="Gene3D" id="3.10.20.30">
    <property type="match status" value="1"/>
</dbReference>
<comment type="caution">
    <text evidence="11">The sequence shown here is derived from an EMBL/GenBank/DDBJ whole genome shotgun (WGS) entry which is preliminary data.</text>
</comment>
<evidence type="ECO:0000256" key="8">
    <source>
        <dbReference type="ARBA" id="ARBA00023014"/>
    </source>
</evidence>
<dbReference type="AlphaFoldDB" id="A0A543HUY1"/>
<dbReference type="InterPro" id="IPR036010">
    <property type="entry name" value="2Fe-2S_ferredoxin-like_sf"/>
</dbReference>
<feature type="domain" description="2Fe-2S ferredoxin-type" evidence="9">
    <location>
        <begin position="287"/>
        <end position="380"/>
    </location>
</feature>
<dbReference type="Gene3D" id="2.40.30.10">
    <property type="entry name" value="Translation factors"/>
    <property type="match status" value="1"/>
</dbReference>
<organism evidence="11 12">
    <name type="scientific">Humibacillus xanthopallidus</name>
    <dbReference type="NCBI Taxonomy" id="412689"/>
    <lineage>
        <taxon>Bacteria</taxon>
        <taxon>Bacillati</taxon>
        <taxon>Actinomycetota</taxon>
        <taxon>Actinomycetes</taxon>
        <taxon>Micrococcales</taxon>
        <taxon>Intrasporangiaceae</taxon>
        <taxon>Humibacillus</taxon>
    </lineage>
</organism>
<dbReference type="GO" id="GO:0051537">
    <property type="term" value="F:2 iron, 2 sulfur cluster binding"/>
    <property type="evidence" value="ECO:0007669"/>
    <property type="project" value="UniProtKB-KW"/>
</dbReference>
<evidence type="ECO:0000259" key="10">
    <source>
        <dbReference type="PROSITE" id="PS51384"/>
    </source>
</evidence>
<comment type="cofactor">
    <cofactor evidence="1">
        <name>FAD</name>
        <dbReference type="ChEBI" id="CHEBI:57692"/>
    </cofactor>
</comment>
<keyword evidence="7" id="KW-0408">Iron</keyword>
<proteinExistence type="predicted"/>
<keyword evidence="8" id="KW-0411">Iron-sulfur</keyword>
<protein>
    <submittedName>
        <fullName evidence="11">Ferredoxin-NADP reductase</fullName>
    </submittedName>
</protein>
<dbReference type="PROSITE" id="PS51085">
    <property type="entry name" value="2FE2S_FER_2"/>
    <property type="match status" value="1"/>
</dbReference>
<keyword evidence="2" id="KW-0285">Flavoprotein</keyword>
<dbReference type="GO" id="GO:0016491">
    <property type="term" value="F:oxidoreductase activity"/>
    <property type="evidence" value="ECO:0007669"/>
    <property type="project" value="UniProtKB-KW"/>
</dbReference>
<evidence type="ECO:0000256" key="4">
    <source>
        <dbReference type="ARBA" id="ARBA00022723"/>
    </source>
</evidence>
<gene>
    <name evidence="11" type="ORF">FBY41_2190</name>
</gene>
<keyword evidence="6" id="KW-0560">Oxidoreductase</keyword>
<dbReference type="InterPro" id="IPR039261">
    <property type="entry name" value="FNR_nucleotide-bd"/>
</dbReference>
<evidence type="ECO:0000259" key="9">
    <source>
        <dbReference type="PROSITE" id="PS51085"/>
    </source>
</evidence>
<dbReference type="Pfam" id="PF00111">
    <property type="entry name" value="Fer2"/>
    <property type="match status" value="1"/>
</dbReference>
<dbReference type="RefSeq" id="WP_141844280.1">
    <property type="nucleotide sequence ID" value="NZ_VFPM01000002.1"/>
</dbReference>
<keyword evidence="3" id="KW-0001">2Fe-2S</keyword>
<name>A0A543HUY1_9MICO</name>
<dbReference type="InterPro" id="IPR050415">
    <property type="entry name" value="MRET"/>
</dbReference>
<dbReference type="InterPro" id="IPR017927">
    <property type="entry name" value="FAD-bd_FR_type"/>
</dbReference>
<dbReference type="Pfam" id="PF00970">
    <property type="entry name" value="FAD_binding_6"/>
    <property type="match status" value="1"/>
</dbReference>
<evidence type="ECO:0000313" key="12">
    <source>
        <dbReference type="Proteomes" id="UP000316747"/>
    </source>
</evidence>
<evidence type="ECO:0000256" key="3">
    <source>
        <dbReference type="ARBA" id="ARBA00022714"/>
    </source>
</evidence>
<reference evidence="11 12" key="1">
    <citation type="submission" date="2019-06" db="EMBL/GenBank/DDBJ databases">
        <title>Genome sequencing of plant associated microbes to promote plant fitness in Sorghum bicolor and Oryza sativa.</title>
        <authorList>
            <person name="Coleman-Derr D."/>
        </authorList>
    </citation>
    <scope>NUCLEOTIDE SEQUENCE [LARGE SCALE GENOMIC DNA]</scope>
    <source>
        <strain evidence="11 12">KV-663</strain>
    </source>
</reference>
<dbReference type="Gene3D" id="3.40.50.80">
    <property type="entry name" value="Nucleotide-binding domain of ferredoxin-NADP reductase (FNR) module"/>
    <property type="match status" value="1"/>
</dbReference>
<dbReference type="PANTHER" id="PTHR47354">
    <property type="entry name" value="NADH OXIDOREDUCTASE HCR"/>
    <property type="match status" value="1"/>
</dbReference>
<dbReference type="PROSITE" id="PS51384">
    <property type="entry name" value="FAD_FR"/>
    <property type="match status" value="1"/>
</dbReference>
<dbReference type="InterPro" id="IPR001041">
    <property type="entry name" value="2Fe-2S_ferredoxin-type"/>
</dbReference>
<dbReference type="CDD" id="cd00207">
    <property type="entry name" value="fer2"/>
    <property type="match status" value="1"/>
</dbReference>
<dbReference type="InterPro" id="IPR012675">
    <property type="entry name" value="Beta-grasp_dom_sf"/>
</dbReference>
<keyword evidence="5" id="KW-0274">FAD</keyword>
<dbReference type="PANTHER" id="PTHR47354:SF6">
    <property type="entry name" value="NADH OXIDOREDUCTASE HCR"/>
    <property type="match status" value="1"/>
</dbReference>
<sequence>MSLTAPSTRPDRPSLRRRLVRLAERATTPLLPADYLDLFDPLRPGADLRGRIVEVHPETADAATIVIRPGADWAGHVPGQYVRIGVDVDGIRQWRAYSLTHGPRPDGFISITVKAVPGGLVSTHLVRESRPGTLVHLEQAQGEFVLPTDGGKFLFVTAGSGVTPVIGMLRNLYPVADGGVVRLARAAAYDIVVLHVAPSEPDSIFIDNLRALDAAGLIRLVARYDDEHGVLDVADLETLVPDLHERSTLACGPGGLLDALQDHHDARGLDLLTEQFRVTTLVVGEGGTVDFTGSSSGAGTTVDADGATPILDAAEAAGVLMPSGCRMGICFGCVLPLKEGAVRDLRTGAVTTATPGETEGSGVPIQTCISAAAGACVIDH</sequence>
<feature type="domain" description="FAD-binding FR-type" evidence="10">
    <location>
        <begin position="45"/>
        <end position="147"/>
    </location>
</feature>
<dbReference type="SUPFAM" id="SSF54292">
    <property type="entry name" value="2Fe-2S ferredoxin-like"/>
    <property type="match status" value="1"/>
</dbReference>
<dbReference type="CDD" id="cd06216">
    <property type="entry name" value="FNR_iron_sulfur_binding_2"/>
    <property type="match status" value="1"/>
</dbReference>
<evidence type="ECO:0000313" key="11">
    <source>
        <dbReference type="EMBL" id="TQM62161.1"/>
    </source>
</evidence>
<dbReference type="GO" id="GO:0046872">
    <property type="term" value="F:metal ion binding"/>
    <property type="evidence" value="ECO:0007669"/>
    <property type="project" value="UniProtKB-KW"/>
</dbReference>
<dbReference type="Proteomes" id="UP000316747">
    <property type="component" value="Unassembled WGS sequence"/>
</dbReference>